<organism evidence="2 3">
    <name type="scientific">Marssonina brunnea f. sp. multigermtubi (strain MB_m1)</name>
    <name type="common">Marssonina leaf spot fungus</name>
    <dbReference type="NCBI Taxonomy" id="1072389"/>
    <lineage>
        <taxon>Eukaryota</taxon>
        <taxon>Fungi</taxon>
        <taxon>Dikarya</taxon>
        <taxon>Ascomycota</taxon>
        <taxon>Pezizomycotina</taxon>
        <taxon>Leotiomycetes</taxon>
        <taxon>Helotiales</taxon>
        <taxon>Drepanopezizaceae</taxon>
        <taxon>Drepanopeziza</taxon>
    </lineage>
</organism>
<dbReference type="InParanoid" id="K1X153"/>
<feature type="region of interest" description="Disordered" evidence="1">
    <location>
        <begin position="39"/>
        <end position="242"/>
    </location>
</feature>
<sequence length="242" mass="25613">MGQAWSDREAAKGLPPEKSFSTFARRFIGVPDTDGMEWFERKRCTAEEPTKTTGPGHGDGGGGGSGGGGDDEMGTKGPPGPEIETNAPATPKMSAPLADPTTPRRDFNKYRRLAQPAAPSSSSPSTPEKFSPLQDPFTSTPKKAAPLGDPFTPRSDFHKRRQLAQPAPPASPSDRANKQATEAAYQRNEAPTQTSRRPIRPSIFSLPPPIFSIPEPTARPKSAAPSPPAHTARGGGPKARGL</sequence>
<dbReference type="GeneID" id="18758909"/>
<protein>
    <submittedName>
        <fullName evidence="2">Uncharacterized protein</fullName>
    </submittedName>
</protein>
<proteinExistence type="predicted"/>
<dbReference type="AlphaFoldDB" id="K1X153"/>
<dbReference type="HOGENOM" id="CLU_1147389_0_0_1"/>
<feature type="compositionally biased region" description="Low complexity" evidence="1">
    <location>
        <begin position="114"/>
        <end position="125"/>
    </location>
</feature>
<dbReference type="STRING" id="1072389.K1X153"/>
<feature type="compositionally biased region" description="Low complexity" evidence="1">
    <location>
        <begin position="212"/>
        <end position="232"/>
    </location>
</feature>
<dbReference type="Proteomes" id="UP000006753">
    <property type="component" value="Unassembled WGS sequence"/>
</dbReference>
<keyword evidence="3" id="KW-1185">Reference proteome</keyword>
<dbReference type="RefSeq" id="XP_007290863.1">
    <property type="nucleotide sequence ID" value="XM_007290801.1"/>
</dbReference>
<evidence type="ECO:0000256" key="1">
    <source>
        <dbReference type="SAM" id="MobiDB-lite"/>
    </source>
</evidence>
<feature type="compositionally biased region" description="Basic and acidic residues" evidence="1">
    <location>
        <begin position="39"/>
        <end position="50"/>
    </location>
</feature>
<reference evidence="2 3" key="1">
    <citation type="journal article" date="2012" name="BMC Genomics">
        <title>Sequencing the genome of Marssonina brunnea reveals fungus-poplar co-evolution.</title>
        <authorList>
            <person name="Zhu S."/>
            <person name="Cao Y.-Z."/>
            <person name="Jiang C."/>
            <person name="Tan B.-Y."/>
            <person name="Wang Z."/>
            <person name="Feng S."/>
            <person name="Zhang L."/>
            <person name="Su X.-H."/>
            <person name="Brejova B."/>
            <person name="Vinar T."/>
            <person name="Xu M."/>
            <person name="Wang M.-X."/>
            <person name="Zhang S.-G."/>
            <person name="Huang M.-R."/>
            <person name="Wu R."/>
            <person name="Zhou Y."/>
        </authorList>
    </citation>
    <scope>NUCLEOTIDE SEQUENCE [LARGE SCALE GENOMIC DNA]</scope>
    <source>
        <strain evidence="2 3">MB_m1</strain>
    </source>
</reference>
<feature type="region of interest" description="Disordered" evidence="1">
    <location>
        <begin position="1"/>
        <end position="21"/>
    </location>
</feature>
<name>K1X153_MARBU</name>
<accession>K1X153</accession>
<feature type="compositionally biased region" description="Gly residues" evidence="1">
    <location>
        <begin position="55"/>
        <end position="68"/>
    </location>
</feature>
<dbReference type="EMBL" id="JH921432">
    <property type="protein sequence ID" value="EKD18732.1"/>
    <property type="molecule type" value="Genomic_DNA"/>
</dbReference>
<gene>
    <name evidence="2" type="ORF">MBM_02974</name>
</gene>
<feature type="compositionally biased region" description="Basic and acidic residues" evidence="1">
    <location>
        <begin position="1"/>
        <end position="11"/>
    </location>
</feature>
<dbReference type="KEGG" id="mbe:MBM_02974"/>
<feature type="compositionally biased region" description="Gly residues" evidence="1">
    <location>
        <begin position="233"/>
        <end position="242"/>
    </location>
</feature>
<evidence type="ECO:0000313" key="3">
    <source>
        <dbReference type="Proteomes" id="UP000006753"/>
    </source>
</evidence>
<evidence type="ECO:0000313" key="2">
    <source>
        <dbReference type="EMBL" id="EKD18732.1"/>
    </source>
</evidence>